<comment type="caution">
    <text evidence="4">The sequence shown here is derived from an EMBL/GenBank/DDBJ whole genome shotgun (WGS) entry which is preliminary data.</text>
</comment>
<evidence type="ECO:0000259" key="3">
    <source>
        <dbReference type="Pfam" id="PF22958"/>
    </source>
</evidence>
<dbReference type="Proteomes" id="UP000748531">
    <property type="component" value="Unassembled WGS sequence"/>
</dbReference>
<dbReference type="GO" id="GO:0005829">
    <property type="term" value="C:cytosol"/>
    <property type="evidence" value="ECO:0007669"/>
    <property type="project" value="UniProtKB-UniRule"/>
</dbReference>
<dbReference type="AlphaFoldDB" id="A0A8J4WCW5"/>
<comment type="catalytic activity">
    <reaction evidence="1">
        <text>S-ubiquitinyl-[E2 ubiquitin-conjugating enzyme]-L-cysteine + [acceptor protein]-L-lysine = [E2 ubiquitin-conjugating enzyme]-L-cysteine + N(6)-ubiquitinyl-[acceptor protein]-L-lysine.</text>
        <dbReference type="EC" id="2.3.2.27"/>
    </reaction>
</comment>
<dbReference type="GO" id="GO:0061630">
    <property type="term" value="F:ubiquitin protein ligase activity"/>
    <property type="evidence" value="ECO:0007669"/>
    <property type="project" value="UniProtKB-UniRule"/>
</dbReference>
<dbReference type="GO" id="GO:1990116">
    <property type="term" value="P:ribosome-associated ubiquitin-dependent protein catabolic process"/>
    <property type="evidence" value="ECO:0007669"/>
    <property type="project" value="UniProtKB-UniRule"/>
</dbReference>
<dbReference type="InterPro" id="IPR054476">
    <property type="entry name" value="Ltn1_N"/>
</dbReference>
<dbReference type="GO" id="GO:0043023">
    <property type="term" value="F:ribosomal large subunit binding"/>
    <property type="evidence" value="ECO:0007669"/>
    <property type="project" value="TreeGrafter"/>
</dbReference>
<organism evidence="4 5">
    <name type="scientific">Paragonimus heterotremus</name>
    <dbReference type="NCBI Taxonomy" id="100268"/>
    <lineage>
        <taxon>Eukaryota</taxon>
        <taxon>Metazoa</taxon>
        <taxon>Spiralia</taxon>
        <taxon>Lophotrochozoa</taxon>
        <taxon>Platyhelminthes</taxon>
        <taxon>Trematoda</taxon>
        <taxon>Digenea</taxon>
        <taxon>Plagiorchiida</taxon>
        <taxon>Troglotremata</taxon>
        <taxon>Troglotrematidae</taxon>
        <taxon>Paragonimus</taxon>
    </lineage>
</organism>
<comment type="pathway">
    <text evidence="1">Protein modification; protein ubiquitination.</text>
</comment>
<protein>
    <recommendedName>
        <fullName evidence="1">E3 ubiquitin-protein ligase listerin</fullName>
        <ecNumber evidence="1">2.3.2.27</ecNumber>
    </recommendedName>
    <alternativeName>
        <fullName evidence="1">RING-type E3 ubiquitin transferase listerin</fullName>
    </alternativeName>
</protein>
<evidence type="ECO:0000256" key="2">
    <source>
        <dbReference type="SAM" id="MobiDB-lite"/>
    </source>
</evidence>
<dbReference type="InterPro" id="IPR039795">
    <property type="entry name" value="LTN1/Rkr1"/>
</dbReference>
<comment type="similarity">
    <text evidence="1">Belongs to the LTN1 family.</text>
</comment>
<dbReference type="OrthoDB" id="6283832at2759"/>
<evidence type="ECO:0000313" key="5">
    <source>
        <dbReference type="Proteomes" id="UP000748531"/>
    </source>
</evidence>
<dbReference type="GO" id="GO:0016567">
    <property type="term" value="P:protein ubiquitination"/>
    <property type="evidence" value="ECO:0007669"/>
    <property type="project" value="UniProtKB-UniPathway"/>
</dbReference>
<keyword evidence="1" id="KW-0479">Metal-binding</keyword>
<reference evidence="4" key="1">
    <citation type="submission" date="2019-05" db="EMBL/GenBank/DDBJ databases">
        <title>Annotation for the trematode Paragonimus heterotremus.</title>
        <authorList>
            <person name="Choi Y.-J."/>
        </authorList>
    </citation>
    <scope>NUCLEOTIDE SEQUENCE</scope>
    <source>
        <strain evidence="4">LC</strain>
    </source>
</reference>
<name>A0A8J4WCW5_9TREM</name>
<feature type="domain" description="E3 ubiquitin-protein ligase listerin N-terminal" evidence="3">
    <location>
        <begin position="201"/>
        <end position="256"/>
    </location>
</feature>
<keyword evidence="1" id="KW-0808">Transferase</keyword>
<comment type="function">
    <text evidence="1">E3 ubiquitin-protein ligase. Component of the ribosome quality control complex (RQC), a ribosome-associated complex that mediates ubiquitination and extraction of incompletely synthesized nascent chains for proteasomal degradation.</text>
</comment>
<dbReference type="EC" id="2.3.2.27" evidence="1"/>
<dbReference type="PANTHER" id="PTHR12389:SF0">
    <property type="entry name" value="E3 UBIQUITIN-PROTEIN LIGASE LISTERIN"/>
    <property type="match status" value="1"/>
</dbReference>
<dbReference type="EMBL" id="LUCH01018304">
    <property type="protein sequence ID" value="KAF5394508.1"/>
    <property type="molecule type" value="Genomic_DNA"/>
</dbReference>
<dbReference type="UniPathway" id="UPA00143"/>
<dbReference type="PANTHER" id="PTHR12389">
    <property type="entry name" value="ZINC FINGER PROTEIN 294"/>
    <property type="match status" value="1"/>
</dbReference>
<evidence type="ECO:0000313" key="4">
    <source>
        <dbReference type="EMBL" id="KAF5394508.1"/>
    </source>
</evidence>
<keyword evidence="1" id="KW-0863">Zinc-finger</keyword>
<gene>
    <name evidence="4" type="ORF">PHET_11287</name>
</gene>
<keyword evidence="1" id="KW-0862">Zinc</keyword>
<proteinExistence type="inferred from homology"/>
<keyword evidence="1" id="KW-0833">Ubl conjugation pathway</keyword>
<dbReference type="SUPFAM" id="SSF48371">
    <property type="entry name" value="ARM repeat"/>
    <property type="match status" value="1"/>
</dbReference>
<evidence type="ECO:0000256" key="1">
    <source>
        <dbReference type="RuleBase" id="RU367090"/>
    </source>
</evidence>
<sequence>MGGKKKVAGTQPRVKNNLKPSSSEKAAQFLVQQIGGLGLSSPLLFGPNTPVSSGLPIDLTSGAQAKLAGFVPIPQDPDALGLDPGLLNVLRRLDKRDARTKQKALQEFCQLIKTGDVPDEEVLETGAVTAILPFWPRLYSGLSANSDRKVRELAQSAMYVLAKKVGRELAPYLKQAGAFYLTDGLVNFQPLIGPKAFLCARLLPIWAFATVDFHEPAASLAEQGLSNVFPNGKRTEAYRMCARQLLDLFETKLNEDLLQVASISEKKHGNIVRSTSDPNTSELEQYSQSETAFIKLAGTIRFATVLAMELVTLPSDNPHLQRLRALVAPDNLWSRVSREIVHRLSATRSTECRSLIGSSSLVHTSLYKLCSVLCCNSSWATWLSETTEGNQLARYLTASTLGRLGSLVTPVANLSPIRSNPADSAYILIPPLTGLTNVMSSYSQCWDAALACLLNFSGELVWSTVDWHSNLVPQLEVLLAKDGIVHAKQVSWIIFSKFDSFVENDIYIALSFATGLRPTL</sequence>
<accession>A0A8J4WCW5</accession>
<comment type="subunit">
    <text evidence="1">Component of the ribosome quality control complex (RQC).</text>
</comment>
<feature type="domain" description="E3 ubiquitin-protein ligase listerin N-terminal" evidence="3">
    <location>
        <begin position="85"/>
        <end position="176"/>
    </location>
</feature>
<dbReference type="GO" id="GO:0072344">
    <property type="term" value="P:rescue of stalled ribosome"/>
    <property type="evidence" value="ECO:0007669"/>
    <property type="project" value="UniProtKB-UniRule"/>
</dbReference>
<dbReference type="GO" id="GO:1990112">
    <property type="term" value="C:RQC complex"/>
    <property type="evidence" value="ECO:0007669"/>
    <property type="project" value="UniProtKB-UniRule"/>
</dbReference>
<keyword evidence="5" id="KW-1185">Reference proteome</keyword>
<feature type="region of interest" description="Disordered" evidence="2">
    <location>
        <begin position="1"/>
        <end position="22"/>
    </location>
</feature>
<dbReference type="InterPro" id="IPR016024">
    <property type="entry name" value="ARM-type_fold"/>
</dbReference>
<dbReference type="GO" id="GO:0008270">
    <property type="term" value="F:zinc ion binding"/>
    <property type="evidence" value="ECO:0007669"/>
    <property type="project" value="UniProtKB-KW"/>
</dbReference>
<dbReference type="Pfam" id="PF22958">
    <property type="entry name" value="Ltn1_1st"/>
    <property type="match status" value="2"/>
</dbReference>